<keyword evidence="4" id="KW-1185">Reference proteome</keyword>
<dbReference type="PANTHER" id="PTHR32100">
    <property type="entry name" value="OMEGA-6 FATTY ACID DESATURASE, CHLOROPLASTIC"/>
    <property type="match status" value="1"/>
</dbReference>
<dbReference type="Pfam" id="PF00487">
    <property type="entry name" value="FA_desaturase"/>
    <property type="match status" value="1"/>
</dbReference>
<evidence type="ECO:0000313" key="3">
    <source>
        <dbReference type="EMBL" id="SMF55195.1"/>
    </source>
</evidence>
<dbReference type="CDD" id="cd03507">
    <property type="entry name" value="Delta12-FADS-like"/>
    <property type="match status" value="1"/>
</dbReference>
<dbReference type="RefSeq" id="WP_132322050.1">
    <property type="nucleotide sequence ID" value="NZ_FWZT01000017.1"/>
</dbReference>
<protein>
    <submittedName>
        <fullName evidence="3">Delta-12 acyl-phospholipid desaturase</fullName>
    </submittedName>
</protein>
<dbReference type="EMBL" id="FWZT01000017">
    <property type="protein sequence ID" value="SMF55195.1"/>
    <property type="molecule type" value="Genomic_DNA"/>
</dbReference>
<evidence type="ECO:0000313" key="4">
    <source>
        <dbReference type="Proteomes" id="UP000192907"/>
    </source>
</evidence>
<keyword evidence="1" id="KW-0472">Membrane</keyword>
<proteinExistence type="predicted"/>
<gene>
    <name evidence="3" type="ORF">SAMN06296036_11789</name>
</gene>
<reference evidence="4" key="1">
    <citation type="submission" date="2017-04" db="EMBL/GenBank/DDBJ databases">
        <authorList>
            <person name="Varghese N."/>
            <person name="Submissions S."/>
        </authorList>
    </citation>
    <scope>NUCLEOTIDE SEQUENCE [LARGE SCALE GENOMIC DNA]</scope>
    <source>
        <strain evidence="4">RKEM611</strain>
    </source>
</reference>
<dbReference type="Proteomes" id="UP000192907">
    <property type="component" value="Unassembled WGS sequence"/>
</dbReference>
<feature type="transmembrane region" description="Helical" evidence="1">
    <location>
        <begin position="196"/>
        <end position="223"/>
    </location>
</feature>
<accession>A0A1Y6CD26</accession>
<dbReference type="OrthoDB" id="9792534at2"/>
<sequence length="374" mass="42913">MPGTTVDREFSDSLPQIIRTIPKECFQPQLGKSLLYVARDLGIVVATAALIVWVDSWILGPVIAILMGCGLGGLFVIGHDAGHRSFCKSTRLNNVIGHITTSPVFWPFHIWRLDHDKHHRHSSHIDKDTAWRPTTYKLWKRMPKNQKYIYKKIRSGFFFMGSLYTTYQLIKDGLKADSSPLYSDIEKQQVKFSLRLTFLTVLIYVVLSFYLAGFYGFICLFIIPNLVFHFLLSTLTYFHHTAPDVKFLGRHEWDAAKAQLQGTLHVGYPRVLESLIHDINWHVPHHVCVGIPHYHLRKAHMALKSSYPDDVREYTLNLEHIKAVTSKCHFITSRNRANPDLSWMSFDEALALEKTPKKETSTPINTTVLQGSEI</sequence>
<dbReference type="GO" id="GO:0016491">
    <property type="term" value="F:oxidoreductase activity"/>
    <property type="evidence" value="ECO:0007669"/>
    <property type="project" value="InterPro"/>
</dbReference>
<feature type="domain" description="Fatty acid desaturase" evidence="2">
    <location>
        <begin position="56"/>
        <end position="314"/>
    </location>
</feature>
<feature type="transmembrane region" description="Helical" evidence="1">
    <location>
        <begin position="33"/>
        <end position="52"/>
    </location>
</feature>
<dbReference type="InterPro" id="IPR012171">
    <property type="entry name" value="Fatty_acid_desaturase"/>
</dbReference>
<evidence type="ECO:0000256" key="1">
    <source>
        <dbReference type="SAM" id="Phobius"/>
    </source>
</evidence>
<name>A0A1Y6CD26_9BACT</name>
<keyword evidence="1" id="KW-1133">Transmembrane helix</keyword>
<organism evidence="3 4">
    <name type="scientific">Pseudobacteriovorax antillogorgiicola</name>
    <dbReference type="NCBI Taxonomy" id="1513793"/>
    <lineage>
        <taxon>Bacteria</taxon>
        <taxon>Pseudomonadati</taxon>
        <taxon>Bdellovibrionota</taxon>
        <taxon>Oligoflexia</taxon>
        <taxon>Oligoflexales</taxon>
        <taxon>Pseudobacteriovoracaceae</taxon>
        <taxon>Pseudobacteriovorax</taxon>
    </lineage>
</organism>
<evidence type="ECO:0000259" key="2">
    <source>
        <dbReference type="Pfam" id="PF00487"/>
    </source>
</evidence>
<dbReference type="InterPro" id="IPR005804">
    <property type="entry name" value="FA_desaturase_dom"/>
</dbReference>
<dbReference type="GO" id="GO:0006629">
    <property type="term" value="P:lipid metabolic process"/>
    <property type="evidence" value="ECO:0007669"/>
    <property type="project" value="InterPro"/>
</dbReference>
<dbReference type="AlphaFoldDB" id="A0A1Y6CD26"/>
<keyword evidence="1" id="KW-0812">Transmembrane</keyword>
<dbReference type="STRING" id="1513793.SAMN06296036_11789"/>
<feature type="transmembrane region" description="Helical" evidence="1">
    <location>
        <begin position="58"/>
        <end position="78"/>
    </location>
</feature>